<keyword evidence="1" id="KW-0472">Membrane</keyword>
<evidence type="ECO:0008006" key="3">
    <source>
        <dbReference type="Google" id="ProtNLM"/>
    </source>
</evidence>
<dbReference type="EMBL" id="UINC01065660">
    <property type="protein sequence ID" value="SVB95560.1"/>
    <property type="molecule type" value="Genomic_DNA"/>
</dbReference>
<feature type="non-terminal residue" evidence="2">
    <location>
        <position position="137"/>
    </location>
</feature>
<organism evidence="2">
    <name type="scientific">marine metagenome</name>
    <dbReference type="NCBI Taxonomy" id="408172"/>
    <lineage>
        <taxon>unclassified sequences</taxon>
        <taxon>metagenomes</taxon>
        <taxon>ecological metagenomes</taxon>
    </lineage>
</organism>
<feature type="transmembrane region" description="Helical" evidence="1">
    <location>
        <begin position="55"/>
        <end position="75"/>
    </location>
</feature>
<feature type="transmembrane region" description="Helical" evidence="1">
    <location>
        <begin position="6"/>
        <end position="25"/>
    </location>
</feature>
<dbReference type="PANTHER" id="PTHR33269:SF17">
    <property type="entry name" value="NADH-UBIQUINONE OXIDOREDUCTASE CHAIN 6"/>
    <property type="match status" value="1"/>
</dbReference>
<accession>A0A382I7E2</accession>
<dbReference type="AlphaFoldDB" id="A0A382I7E2"/>
<keyword evidence="1" id="KW-1133">Transmembrane helix</keyword>
<proteinExistence type="predicted"/>
<dbReference type="PANTHER" id="PTHR33269">
    <property type="entry name" value="NADH-UBIQUINONE OXIDOREDUCTASE CHAIN 6"/>
    <property type="match status" value="1"/>
</dbReference>
<name>A0A382I7E2_9ZZZZ</name>
<keyword evidence="1" id="KW-0812">Transmembrane</keyword>
<dbReference type="GO" id="GO:0008137">
    <property type="term" value="F:NADH dehydrogenase (ubiquinone) activity"/>
    <property type="evidence" value="ECO:0007669"/>
    <property type="project" value="InterPro"/>
</dbReference>
<protein>
    <recommendedName>
        <fullName evidence="3">NADH-quinone oxidoreductase subunit J</fullName>
    </recommendedName>
</protein>
<evidence type="ECO:0000256" key="1">
    <source>
        <dbReference type="SAM" id="Phobius"/>
    </source>
</evidence>
<feature type="transmembrane region" description="Helical" evidence="1">
    <location>
        <begin position="95"/>
        <end position="113"/>
    </location>
</feature>
<reference evidence="2" key="1">
    <citation type="submission" date="2018-05" db="EMBL/GenBank/DDBJ databases">
        <authorList>
            <person name="Lanie J.A."/>
            <person name="Ng W.-L."/>
            <person name="Kazmierczak K.M."/>
            <person name="Andrzejewski T.M."/>
            <person name="Davidsen T.M."/>
            <person name="Wayne K.J."/>
            <person name="Tettelin H."/>
            <person name="Glass J.I."/>
            <person name="Rusch D."/>
            <person name="Podicherti R."/>
            <person name="Tsui H.-C.T."/>
            <person name="Winkler M.E."/>
        </authorList>
    </citation>
    <scope>NUCLEOTIDE SEQUENCE</scope>
</reference>
<dbReference type="InterPro" id="IPR001457">
    <property type="entry name" value="NADH_UbQ/plastoQ_OxRdtase_su6"/>
</dbReference>
<evidence type="ECO:0000313" key="2">
    <source>
        <dbReference type="EMBL" id="SVB95560.1"/>
    </source>
</evidence>
<gene>
    <name evidence="2" type="ORF">METZ01_LOCUS248414</name>
</gene>
<dbReference type="Pfam" id="PF00499">
    <property type="entry name" value="Oxidored_q3"/>
    <property type="match status" value="1"/>
</dbReference>
<dbReference type="Gene3D" id="1.20.120.1200">
    <property type="entry name" value="NADH-ubiquinone/plastoquinone oxidoreductase chain 6, subunit NuoJ"/>
    <property type="match status" value="1"/>
</dbReference>
<sequence>MEVSELVFYLFALLTVVSALAVVTLPNVVHAAFSLMVTLFSVAGLYVFLQADFLAATQVIVYVGGILVLILFGVLMTSSKLVMQVNIEVSKWQMFGGIVVSSALLVVLLLLTFETPWNVLSEVVDSSDSTVEQIGIA</sequence>
<dbReference type="InterPro" id="IPR042106">
    <property type="entry name" value="Nuo/plastoQ_OxRdtase_6_NuoJ"/>
</dbReference>